<dbReference type="EMBL" id="JBHSGS010000046">
    <property type="protein sequence ID" value="MFC4719728.1"/>
    <property type="molecule type" value="Genomic_DNA"/>
</dbReference>
<dbReference type="InterPro" id="IPR009057">
    <property type="entry name" value="Homeodomain-like_sf"/>
</dbReference>
<keyword evidence="2" id="KW-0238">DNA-binding</keyword>
<evidence type="ECO:0000256" key="2">
    <source>
        <dbReference type="ARBA" id="ARBA00023125"/>
    </source>
</evidence>
<dbReference type="InterPro" id="IPR037923">
    <property type="entry name" value="HTH-like"/>
</dbReference>
<evidence type="ECO:0000256" key="3">
    <source>
        <dbReference type="ARBA" id="ARBA00023163"/>
    </source>
</evidence>
<dbReference type="InterPro" id="IPR018062">
    <property type="entry name" value="HTH_AraC-typ_CS"/>
</dbReference>
<keyword evidence="1" id="KW-0805">Transcription regulation</keyword>
<dbReference type="SMART" id="SM00342">
    <property type="entry name" value="HTH_ARAC"/>
    <property type="match status" value="1"/>
</dbReference>
<dbReference type="SUPFAM" id="SSF46689">
    <property type="entry name" value="Homeodomain-like"/>
    <property type="match status" value="2"/>
</dbReference>
<dbReference type="SUPFAM" id="SSF51215">
    <property type="entry name" value="Regulatory protein AraC"/>
    <property type="match status" value="1"/>
</dbReference>
<comment type="caution">
    <text evidence="5">The sequence shown here is derived from an EMBL/GenBank/DDBJ whole genome shotgun (WGS) entry which is preliminary data.</text>
</comment>
<feature type="domain" description="HTH araC/xylS-type" evidence="4">
    <location>
        <begin position="190"/>
        <end position="288"/>
    </location>
</feature>
<dbReference type="InterPro" id="IPR003313">
    <property type="entry name" value="AraC-bd"/>
</dbReference>
<reference evidence="6" key="1">
    <citation type="journal article" date="2019" name="Int. J. Syst. Evol. Microbiol.">
        <title>The Global Catalogue of Microorganisms (GCM) 10K type strain sequencing project: providing services to taxonomists for standard genome sequencing and annotation.</title>
        <authorList>
            <consortium name="The Broad Institute Genomics Platform"/>
            <consortium name="The Broad Institute Genome Sequencing Center for Infectious Disease"/>
            <person name="Wu L."/>
            <person name="Ma J."/>
        </authorList>
    </citation>
    <scope>NUCLEOTIDE SEQUENCE [LARGE SCALE GENOMIC DNA]</scope>
    <source>
        <strain evidence="6">CGMCC 1.19032</strain>
    </source>
</reference>
<dbReference type="Proteomes" id="UP001595969">
    <property type="component" value="Unassembled WGS sequence"/>
</dbReference>
<sequence length="289" mass="34248">MVYWEKADHSWTKDSERVIHTPSQKSKELFFYLQEIGHFKAFKPYFTERENLPSYLIKFTLGGQGFLQYQGKEYHLKPGDFFWIDCQEHQLYKTVSEEPWEMVWIHFYGGQSQSLYQEYCKDKSPVFHATGQASDNPIYRIISLLIQQQKNANARTDFHTSVAVHKLLNEAILQKYQLDFAVEDIPKQVTLLKEYLDQRFKENLTLDDLETVFHINKYQLNKQFSKYIGIPPIDYLITKKISYAKDLLRYTNASIQNISLEIGIENFAYFSRLFKNKTGMTATFYRKQG</sequence>
<dbReference type="Gene3D" id="1.10.10.60">
    <property type="entry name" value="Homeodomain-like"/>
    <property type="match status" value="2"/>
</dbReference>
<evidence type="ECO:0000256" key="1">
    <source>
        <dbReference type="ARBA" id="ARBA00023015"/>
    </source>
</evidence>
<keyword evidence="6" id="KW-1185">Reference proteome</keyword>
<dbReference type="PANTHER" id="PTHR43280">
    <property type="entry name" value="ARAC-FAMILY TRANSCRIPTIONAL REGULATOR"/>
    <property type="match status" value="1"/>
</dbReference>
<name>A0ABV9MYU0_9ENTE</name>
<dbReference type="Pfam" id="PF02311">
    <property type="entry name" value="AraC_binding"/>
    <property type="match status" value="1"/>
</dbReference>
<dbReference type="Gene3D" id="2.60.120.280">
    <property type="entry name" value="Regulatory protein AraC"/>
    <property type="match status" value="1"/>
</dbReference>
<dbReference type="RefSeq" id="WP_204653217.1">
    <property type="nucleotide sequence ID" value="NZ_JAFBFD010000006.1"/>
</dbReference>
<dbReference type="PANTHER" id="PTHR43280:SF2">
    <property type="entry name" value="HTH-TYPE TRANSCRIPTIONAL REGULATOR EXSA"/>
    <property type="match status" value="1"/>
</dbReference>
<accession>A0ABV9MYU0</accession>
<dbReference type="InterPro" id="IPR018060">
    <property type="entry name" value="HTH_AraC"/>
</dbReference>
<keyword evidence="3" id="KW-0804">Transcription</keyword>
<organism evidence="5 6">
    <name type="scientific">Enterococcus lemanii</name>
    <dbReference type="NCBI Taxonomy" id="1159752"/>
    <lineage>
        <taxon>Bacteria</taxon>
        <taxon>Bacillati</taxon>
        <taxon>Bacillota</taxon>
        <taxon>Bacilli</taxon>
        <taxon>Lactobacillales</taxon>
        <taxon>Enterococcaceae</taxon>
        <taxon>Enterococcus</taxon>
    </lineage>
</organism>
<dbReference type="PROSITE" id="PS00041">
    <property type="entry name" value="HTH_ARAC_FAMILY_1"/>
    <property type="match status" value="1"/>
</dbReference>
<evidence type="ECO:0000259" key="4">
    <source>
        <dbReference type="PROSITE" id="PS01124"/>
    </source>
</evidence>
<dbReference type="PROSITE" id="PS01124">
    <property type="entry name" value="HTH_ARAC_FAMILY_2"/>
    <property type="match status" value="1"/>
</dbReference>
<proteinExistence type="predicted"/>
<evidence type="ECO:0000313" key="5">
    <source>
        <dbReference type="EMBL" id="MFC4719728.1"/>
    </source>
</evidence>
<protein>
    <submittedName>
        <fullName evidence="5">AraC family transcriptional regulator</fullName>
    </submittedName>
</protein>
<dbReference type="Pfam" id="PF12833">
    <property type="entry name" value="HTH_18"/>
    <property type="match status" value="1"/>
</dbReference>
<gene>
    <name evidence="5" type="ORF">ACFO5I_08270</name>
</gene>
<evidence type="ECO:0000313" key="6">
    <source>
        <dbReference type="Proteomes" id="UP001595969"/>
    </source>
</evidence>